<feature type="region of interest" description="Disordered" evidence="1">
    <location>
        <begin position="61"/>
        <end position="80"/>
    </location>
</feature>
<dbReference type="Proteomes" id="UP001612915">
    <property type="component" value="Unassembled WGS sequence"/>
</dbReference>
<name>A0ABW8ARN2_9ACTN</name>
<accession>A0ABW8ARN2</accession>
<proteinExistence type="predicted"/>
<evidence type="ECO:0000313" key="2">
    <source>
        <dbReference type="EMBL" id="MFI7588272.1"/>
    </source>
</evidence>
<feature type="compositionally biased region" description="Basic and acidic residues" evidence="1">
    <location>
        <begin position="125"/>
        <end position="141"/>
    </location>
</feature>
<evidence type="ECO:0000313" key="3">
    <source>
        <dbReference type="Proteomes" id="UP001612915"/>
    </source>
</evidence>
<dbReference type="RefSeq" id="WP_398281531.1">
    <property type="nucleotide sequence ID" value="NZ_JBITLV010000004.1"/>
</dbReference>
<gene>
    <name evidence="2" type="ORF">ACIB24_14480</name>
</gene>
<keyword evidence="3" id="KW-1185">Reference proteome</keyword>
<sequence length="141" mass="15583">MFGRKKKQQERRQAKPQPTKSMTMTTILRIDSGSDLVRLSSDDVREFALEMKRRFIDPQTPVDVVPTIDGKGNRSMSVTSHERLEPLDPALLNHEAVTEAVTEAGPFQVTDTGSFAVITPPEARTPSHDEAASNGSFHHDG</sequence>
<reference evidence="2 3" key="1">
    <citation type="submission" date="2024-10" db="EMBL/GenBank/DDBJ databases">
        <title>The Natural Products Discovery Center: Release of the First 8490 Sequenced Strains for Exploring Actinobacteria Biosynthetic Diversity.</title>
        <authorList>
            <person name="Kalkreuter E."/>
            <person name="Kautsar S.A."/>
            <person name="Yang D."/>
            <person name="Bader C.D."/>
            <person name="Teijaro C.N."/>
            <person name="Fluegel L."/>
            <person name="Davis C.M."/>
            <person name="Simpson J.R."/>
            <person name="Lauterbach L."/>
            <person name="Steele A.D."/>
            <person name="Gui C."/>
            <person name="Meng S."/>
            <person name="Li G."/>
            <person name="Viehrig K."/>
            <person name="Ye F."/>
            <person name="Su P."/>
            <person name="Kiefer A.F."/>
            <person name="Nichols A."/>
            <person name="Cepeda A.J."/>
            <person name="Yan W."/>
            <person name="Fan B."/>
            <person name="Jiang Y."/>
            <person name="Adhikari A."/>
            <person name="Zheng C.-J."/>
            <person name="Schuster L."/>
            <person name="Cowan T.M."/>
            <person name="Smanski M.J."/>
            <person name="Chevrette M.G."/>
            <person name="De Carvalho L.P.S."/>
            <person name="Shen B."/>
        </authorList>
    </citation>
    <scope>NUCLEOTIDE SEQUENCE [LARGE SCALE GENOMIC DNA]</scope>
    <source>
        <strain evidence="2 3">NPDC049639</strain>
    </source>
</reference>
<organism evidence="2 3">
    <name type="scientific">Spongisporangium articulatum</name>
    <dbReference type="NCBI Taxonomy" id="3362603"/>
    <lineage>
        <taxon>Bacteria</taxon>
        <taxon>Bacillati</taxon>
        <taxon>Actinomycetota</taxon>
        <taxon>Actinomycetes</taxon>
        <taxon>Kineosporiales</taxon>
        <taxon>Kineosporiaceae</taxon>
        <taxon>Spongisporangium</taxon>
    </lineage>
</organism>
<comment type="caution">
    <text evidence="2">The sequence shown here is derived from an EMBL/GenBank/DDBJ whole genome shotgun (WGS) entry which is preliminary data.</text>
</comment>
<dbReference type="EMBL" id="JBITLV010000004">
    <property type="protein sequence ID" value="MFI7588272.1"/>
    <property type="molecule type" value="Genomic_DNA"/>
</dbReference>
<feature type="region of interest" description="Disordered" evidence="1">
    <location>
        <begin position="118"/>
        <end position="141"/>
    </location>
</feature>
<protein>
    <submittedName>
        <fullName evidence="2">Uncharacterized protein</fullName>
    </submittedName>
</protein>
<evidence type="ECO:0000256" key="1">
    <source>
        <dbReference type="SAM" id="MobiDB-lite"/>
    </source>
</evidence>
<feature type="region of interest" description="Disordered" evidence="1">
    <location>
        <begin position="1"/>
        <end position="23"/>
    </location>
</feature>